<reference evidence="7" key="1">
    <citation type="submission" date="2022-08" db="EMBL/GenBank/DDBJ databases">
        <authorList>
            <person name="Marques A."/>
        </authorList>
    </citation>
    <scope>NUCLEOTIDE SEQUENCE</scope>
    <source>
        <strain evidence="7">RhyPub2mFocal</strain>
        <tissue evidence="7">Leaves</tissue>
    </source>
</reference>
<dbReference type="AlphaFoldDB" id="A0AAV8CLL3"/>
<dbReference type="FunFam" id="3.30.40.10:FF:000437">
    <property type="entry name" value="RING-type E3 ubiquitin transferase"/>
    <property type="match status" value="1"/>
</dbReference>
<dbReference type="GO" id="GO:0016567">
    <property type="term" value="P:protein ubiquitination"/>
    <property type="evidence" value="ECO:0007669"/>
    <property type="project" value="UniProtKB-UniRule"/>
</dbReference>
<comment type="catalytic activity">
    <reaction evidence="1 5">
        <text>S-ubiquitinyl-[E2 ubiquitin-conjugating enzyme]-L-cysteine + [acceptor protein]-L-lysine = [E2 ubiquitin-conjugating enzyme]-L-cysteine + N(6)-ubiquitinyl-[acceptor protein]-L-lysine.</text>
        <dbReference type="EC" id="2.3.2.27"/>
    </reaction>
</comment>
<comment type="pathway">
    <text evidence="2 5">Protein modification; protein ubiquitination.</text>
</comment>
<keyword evidence="3 5" id="KW-0808">Transferase</keyword>
<dbReference type="InterPro" id="IPR013083">
    <property type="entry name" value="Znf_RING/FYVE/PHD"/>
</dbReference>
<keyword evidence="4 5" id="KW-0833">Ubl conjugation pathway</keyword>
<dbReference type="SUPFAM" id="SSF48371">
    <property type="entry name" value="ARM repeat"/>
    <property type="match status" value="1"/>
</dbReference>
<evidence type="ECO:0000313" key="7">
    <source>
        <dbReference type="EMBL" id="KAJ4756682.1"/>
    </source>
</evidence>
<accession>A0AAV8CLL3</accession>
<dbReference type="Gene3D" id="3.30.40.10">
    <property type="entry name" value="Zinc/RING finger domain, C3HC4 (zinc finger)"/>
    <property type="match status" value="1"/>
</dbReference>
<name>A0AAV8CLL3_9POAL</name>
<dbReference type="InterPro" id="IPR045185">
    <property type="entry name" value="PUB22/23/24-like"/>
</dbReference>
<evidence type="ECO:0000256" key="3">
    <source>
        <dbReference type="ARBA" id="ARBA00022679"/>
    </source>
</evidence>
<evidence type="ECO:0000313" key="8">
    <source>
        <dbReference type="Proteomes" id="UP001140206"/>
    </source>
</evidence>
<protein>
    <recommendedName>
        <fullName evidence="5 6">U-box domain-containing protein</fullName>
        <ecNumber evidence="5">2.3.2.27</ecNumber>
    </recommendedName>
    <alternativeName>
        <fullName evidence="5">RING-type E3 ubiquitin transferase PUB</fullName>
    </alternativeName>
</protein>
<organism evidence="7 8">
    <name type="scientific">Rhynchospora pubera</name>
    <dbReference type="NCBI Taxonomy" id="906938"/>
    <lineage>
        <taxon>Eukaryota</taxon>
        <taxon>Viridiplantae</taxon>
        <taxon>Streptophyta</taxon>
        <taxon>Embryophyta</taxon>
        <taxon>Tracheophyta</taxon>
        <taxon>Spermatophyta</taxon>
        <taxon>Magnoliopsida</taxon>
        <taxon>Liliopsida</taxon>
        <taxon>Poales</taxon>
        <taxon>Cyperaceae</taxon>
        <taxon>Cyperoideae</taxon>
        <taxon>Rhynchosporeae</taxon>
        <taxon>Rhynchospora</taxon>
    </lineage>
</organism>
<dbReference type="EMBL" id="JAMFTS010000005">
    <property type="protein sequence ID" value="KAJ4756682.1"/>
    <property type="molecule type" value="Genomic_DNA"/>
</dbReference>
<dbReference type="EC" id="2.3.2.27" evidence="5"/>
<dbReference type="PROSITE" id="PS51698">
    <property type="entry name" value="U_BOX"/>
    <property type="match status" value="1"/>
</dbReference>
<evidence type="ECO:0000256" key="5">
    <source>
        <dbReference type="RuleBase" id="RU369093"/>
    </source>
</evidence>
<dbReference type="PANTHER" id="PTHR22849">
    <property type="entry name" value="WDSAM1 PROTEIN"/>
    <property type="match status" value="1"/>
</dbReference>
<dbReference type="Proteomes" id="UP001140206">
    <property type="component" value="Chromosome 5"/>
</dbReference>
<dbReference type="SMART" id="SM00504">
    <property type="entry name" value="Ubox"/>
    <property type="match status" value="1"/>
</dbReference>
<proteinExistence type="predicted"/>
<dbReference type="SUPFAM" id="SSF57850">
    <property type="entry name" value="RING/U-box"/>
    <property type="match status" value="1"/>
</dbReference>
<comment type="caution">
    <text evidence="7">The sequence shown here is derived from an EMBL/GenBank/DDBJ whole genome shotgun (WGS) entry which is preliminary data.</text>
</comment>
<evidence type="ECO:0000256" key="1">
    <source>
        <dbReference type="ARBA" id="ARBA00000900"/>
    </source>
</evidence>
<dbReference type="GO" id="GO:0006952">
    <property type="term" value="P:defense response"/>
    <property type="evidence" value="ECO:0007669"/>
    <property type="project" value="UniProtKB-ARBA"/>
</dbReference>
<dbReference type="Pfam" id="PF04564">
    <property type="entry name" value="U-box"/>
    <property type="match status" value="1"/>
</dbReference>
<dbReference type="PANTHER" id="PTHR22849:SF112">
    <property type="entry name" value="U-BOX DOMAIN-CONTAINING PROTEIN 26"/>
    <property type="match status" value="1"/>
</dbReference>
<dbReference type="InterPro" id="IPR058678">
    <property type="entry name" value="ARM_PUB"/>
</dbReference>
<gene>
    <name evidence="7" type="ORF">LUZ62_091087</name>
</gene>
<sequence>MEGICTKEVAKSTRRPGVVWLAPVLGRTKNTRPAHKPHVQVPLGGTYIDPFSSLALPNPVIPYLIFPLHICIELEMPGSISPLPLDLSTLQIPWYFRCPISLELMRDPVTVCTGQTYDRASIESWVATGNTTCPVTRAPLSDFTLIPNHTLRRLIQEWCVANRSFGIERIPTPKQPAEPDHVRILLAQAGSGGGDVASRAAAVRRLRALARESEKNRVVMATRETRLALLDIAFEGSGLDSDLESESMAVLAIVGLGESEAESDLAARSDRLNRLGEILMQSLSLEAQINAGAVVEVCAAASSTARSALGETDGIVHGLVKLIEEKSNSRAVRIGIRGVFALCLSKENRARAVEAGAARAVVRKLGEVETERGAAAIELMCRVEGGREALINGADGGPEAVAALVKAMGVGRAAEHAAGALVAIVSSSDSLQIEAVKAGAMGQLLLMVQGGFSDRAKRKAQVLLKLLRSAWPSHDAVSNSDGFLLQTF</sequence>
<dbReference type="Pfam" id="PF25598">
    <property type="entry name" value="ARM_PUB"/>
    <property type="match status" value="1"/>
</dbReference>
<evidence type="ECO:0000256" key="4">
    <source>
        <dbReference type="ARBA" id="ARBA00022786"/>
    </source>
</evidence>
<dbReference type="InterPro" id="IPR016024">
    <property type="entry name" value="ARM-type_fold"/>
</dbReference>
<feature type="domain" description="U-box" evidence="6">
    <location>
        <begin position="91"/>
        <end position="165"/>
    </location>
</feature>
<comment type="function">
    <text evidence="5">Functions as an E3 ubiquitin ligase.</text>
</comment>
<evidence type="ECO:0000256" key="2">
    <source>
        <dbReference type="ARBA" id="ARBA00004906"/>
    </source>
</evidence>
<dbReference type="InterPro" id="IPR003613">
    <property type="entry name" value="Ubox_domain"/>
</dbReference>
<dbReference type="CDD" id="cd16664">
    <property type="entry name" value="RING-Ubox_PUB"/>
    <property type="match status" value="1"/>
</dbReference>
<dbReference type="InterPro" id="IPR045210">
    <property type="entry name" value="RING-Ubox_PUB"/>
</dbReference>
<dbReference type="GO" id="GO:0061630">
    <property type="term" value="F:ubiquitin protein ligase activity"/>
    <property type="evidence" value="ECO:0007669"/>
    <property type="project" value="UniProtKB-UniRule"/>
</dbReference>
<dbReference type="Gene3D" id="1.25.10.10">
    <property type="entry name" value="Leucine-rich Repeat Variant"/>
    <property type="match status" value="1"/>
</dbReference>
<dbReference type="InterPro" id="IPR011989">
    <property type="entry name" value="ARM-like"/>
</dbReference>
<evidence type="ECO:0000259" key="6">
    <source>
        <dbReference type="PROSITE" id="PS51698"/>
    </source>
</evidence>
<keyword evidence="8" id="KW-1185">Reference proteome</keyword>